<dbReference type="InterPro" id="IPR038357">
    <property type="entry name" value="KEN_sf"/>
</dbReference>
<dbReference type="Pfam" id="PF12796">
    <property type="entry name" value="Ank_2"/>
    <property type="match status" value="2"/>
</dbReference>
<evidence type="ECO:0000313" key="10">
    <source>
        <dbReference type="Proteomes" id="UP000335636"/>
    </source>
</evidence>
<feature type="repeat" description="ANK" evidence="5">
    <location>
        <begin position="239"/>
        <end position="261"/>
    </location>
</feature>
<feature type="repeat" description="ANK" evidence="5">
    <location>
        <begin position="124"/>
        <end position="156"/>
    </location>
</feature>
<evidence type="ECO:0000256" key="5">
    <source>
        <dbReference type="PROSITE-ProRule" id="PRU00023"/>
    </source>
</evidence>
<dbReference type="InterPro" id="IPR000719">
    <property type="entry name" value="Prot_kinase_dom"/>
</dbReference>
<protein>
    <submittedName>
        <fullName evidence="9">Uncharacterized protein</fullName>
    </submittedName>
</protein>
<keyword evidence="1" id="KW-0677">Repeat</keyword>
<accession>A0A5E4AK54</accession>
<feature type="repeat" description="ANK" evidence="5">
    <location>
        <begin position="201"/>
        <end position="238"/>
    </location>
</feature>
<dbReference type="Proteomes" id="UP000335636">
    <property type="component" value="Unassembled WGS sequence"/>
</dbReference>
<dbReference type="PROSITE" id="PS51392">
    <property type="entry name" value="KEN"/>
    <property type="match status" value="1"/>
</dbReference>
<dbReference type="PROSITE" id="PS50297">
    <property type="entry name" value="ANK_REP_REGION"/>
    <property type="match status" value="5"/>
</dbReference>
<dbReference type="PROSITE" id="PS50011">
    <property type="entry name" value="PROTEIN_KINASE_DOM"/>
    <property type="match status" value="1"/>
</dbReference>
<dbReference type="Pfam" id="PF00069">
    <property type="entry name" value="Pkinase"/>
    <property type="match status" value="1"/>
</dbReference>
<name>A0A5E4AK54_MARMO</name>
<dbReference type="GO" id="GO:0006397">
    <property type="term" value="P:mRNA processing"/>
    <property type="evidence" value="ECO:0007669"/>
    <property type="project" value="InterPro"/>
</dbReference>
<dbReference type="FunFam" id="1.20.1440.180:FF:000003">
    <property type="entry name" value="Ribonuclease L"/>
    <property type="match status" value="1"/>
</dbReference>
<evidence type="ECO:0000313" key="9">
    <source>
        <dbReference type="EMBL" id="VTJ57079.1"/>
    </source>
</evidence>
<comment type="caution">
    <text evidence="9">The sequence shown here is derived from an EMBL/GenBank/DDBJ whole genome shotgun (WGS) entry which is preliminary data.</text>
</comment>
<organism evidence="9 10">
    <name type="scientific">Marmota monax</name>
    <name type="common">Woodchuck</name>
    <dbReference type="NCBI Taxonomy" id="9995"/>
    <lineage>
        <taxon>Eukaryota</taxon>
        <taxon>Metazoa</taxon>
        <taxon>Chordata</taxon>
        <taxon>Craniata</taxon>
        <taxon>Vertebrata</taxon>
        <taxon>Euteleostomi</taxon>
        <taxon>Mammalia</taxon>
        <taxon>Eutheria</taxon>
        <taxon>Euarchontoglires</taxon>
        <taxon>Glires</taxon>
        <taxon>Rodentia</taxon>
        <taxon>Sciuromorpha</taxon>
        <taxon>Sciuridae</taxon>
        <taxon>Xerinae</taxon>
        <taxon>Marmotini</taxon>
        <taxon>Marmota</taxon>
    </lineage>
</organism>
<dbReference type="Gene3D" id="1.25.40.20">
    <property type="entry name" value="Ankyrin repeat-containing domain"/>
    <property type="match status" value="1"/>
</dbReference>
<gene>
    <name evidence="9" type="ORF">MONAX_5E014958</name>
</gene>
<feature type="region of interest" description="Disordered" evidence="6">
    <location>
        <begin position="715"/>
        <end position="742"/>
    </location>
</feature>
<evidence type="ECO:0000256" key="4">
    <source>
        <dbReference type="ARBA" id="ARBA00023043"/>
    </source>
</evidence>
<dbReference type="Gene3D" id="1.10.510.10">
    <property type="entry name" value="Transferase(Phosphotransferase) domain 1"/>
    <property type="match status" value="1"/>
</dbReference>
<dbReference type="Pfam" id="PF00023">
    <property type="entry name" value="Ank"/>
    <property type="match status" value="1"/>
</dbReference>
<evidence type="ECO:0000256" key="2">
    <source>
        <dbReference type="ARBA" id="ARBA00022741"/>
    </source>
</evidence>
<dbReference type="Pfam" id="PF13637">
    <property type="entry name" value="Ank_4"/>
    <property type="match status" value="1"/>
</dbReference>
<dbReference type="SUPFAM" id="SSF48403">
    <property type="entry name" value="Ankyrin repeat"/>
    <property type="match status" value="1"/>
</dbReference>
<dbReference type="GO" id="GO:0051607">
    <property type="term" value="P:defense response to virus"/>
    <property type="evidence" value="ECO:0007669"/>
    <property type="project" value="TreeGrafter"/>
</dbReference>
<keyword evidence="3" id="KW-0067">ATP-binding</keyword>
<evidence type="ECO:0000256" key="6">
    <source>
        <dbReference type="SAM" id="MobiDB-lite"/>
    </source>
</evidence>
<dbReference type="GO" id="GO:0003723">
    <property type="term" value="F:RNA binding"/>
    <property type="evidence" value="ECO:0007669"/>
    <property type="project" value="TreeGrafter"/>
</dbReference>
<dbReference type="EMBL" id="CABDUW010000075">
    <property type="protein sequence ID" value="VTJ57079.1"/>
    <property type="molecule type" value="Genomic_DNA"/>
</dbReference>
<dbReference type="SMART" id="SM00248">
    <property type="entry name" value="ANK"/>
    <property type="match status" value="7"/>
</dbReference>
<dbReference type="InterPro" id="IPR042745">
    <property type="entry name" value="RNase-L_RNase"/>
</dbReference>
<feature type="repeat" description="ANK" evidence="5">
    <location>
        <begin position="91"/>
        <end position="123"/>
    </location>
</feature>
<dbReference type="PANTHER" id="PTHR24141">
    <property type="entry name" value="2-5A-DEPENDENT RIBONUCLEASE"/>
    <property type="match status" value="1"/>
</dbReference>
<dbReference type="InterPro" id="IPR036770">
    <property type="entry name" value="Ankyrin_rpt-contain_sf"/>
</dbReference>
<dbReference type="PANTHER" id="PTHR24141:SF1">
    <property type="entry name" value="2-5A-DEPENDENT RIBONUCLEASE"/>
    <property type="match status" value="1"/>
</dbReference>
<feature type="repeat" description="ANK" evidence="5">
    <location>
        <begin position="58"/>
        <end position="90"/>
    </location>
</feature>
<feature type="domain" description="Protein kinase" evidence="7">
    <location>
        <begin position="366"/>
        <end position="587"/>
    </location>
</feature>
<dbReference type="InterPro" id="IPR010513">
    <property type="entry name" value="KEN_dom"/>
</dbReference>
<dbReference type="InterPro" id="IPR011009">
    <property type="entry name" value="Kinase-like_dom_sf"/>
</dbReference>
<dbReference type="PROSITE" id="PS50088">
    <property type="entry name" value="ANK_REPEAT"/>
    <property type="match status" value="6"/>
</dbReference>
<dbReference type="InterPro" id="IPR002110">
    <property type="entry name" value="Ankyrin_rpt"/>
</dbReference>
<feature type="domain" description="KEN" evidence="8">
    <location>
        <begin position="590"/>
        <end position="724"/>
    </location>
</feature>
<keyword evidence="10" id="KW-1185">Reference proteome</keyword>
<dbReference type="GO" id="GO:0005524">
    <property type="term" value="F:ATP binding"/>
    <property type="evidence" value="ECO:0007669"/>
    <property type="project" value="UniProtKB-KW"/>
</dbReference>
<dbReference type="Pfam" id="PF06479">
    <property type="entry name" value="Ribonuc_2-5A"/>
    <property type="match status" value="1"/>
</dbReference>
<dbReference type="AlphaFoldDB" id="A0A5E4AK54"/>
<reference evidence="9" key="1">
    <citation type="submission" date="2019-04" db="EMBL/GenBank/DDBJ databases">
        <authorList>
            <person name="Alioto T."/>
            <person name="Alioto T."/>
        </authorList>
    </citation>
    <scope>NUCLEOTIDE SEQUENCE [LARGE SCALE GENOMIC DNA]</scope>
</reference>
<dbReference type="SMART" id="SM00580">
    <property type="entry name" value="PUG"/>
    <property type="match status" value="1"/>
</dbReference>
<feature type="repeat" description="ANK" evidence="5">
    <location>
        <begin position="167"/>
        <end position="200"/>
    </location>
</feature>
<evidence type="ECO:0000259" key="7">
    <source>
        <dbReference type="PROSITE" id="PS50011"/>
    </source>
</evidence>
<dbReference type="GO" id="GO:0004672">
    <property type="term" value="F:protein kinase activity"/>
    <property type="evidence" value="ECO:0007669"/>
    <property type="project" value="InterPro"/>
</dbReference>
<evidence type="ECO:0000256" key="3">
    <source>
        <dbReference type="ARBA" id="ARBA00022840"/>
    </source>
</evidence>
<dbReference type="Gene3D" id="1.20.1440.180">
    <property type="entry name" value="KEN domain"/>
    <property type="match status" value="1"/>
</dbReference>
<dbReference type="GO" id="GO:0045071">
    <property type="term" value="P:negative regulation of viral genome replication"/>
    <property type="evidence" value="ECO:0007669"/>
    <property type="project" value="TreeGrafter"/>
</dbReference>
<dbReference type="PRINTS" id="PR01415">
    <property type="entry name" value="ANKYRIN"/>
</dbReference>
<dbReference type="SUPFAM" id="SSF56112">
    <property type="entry name" value="Protein kinase-like (PK-like)"/>
    <property type="match status" value="1"/>
</dbReference>
<sequence>MKTDDHKTTQEEPMSCSRGTATVEDNCKLIKAIHKEDVDEIQQLLLRGADVNFQEEVGGWTPLHNAVQCGRKDIVELLLRHGADPHQRKRNGATAFIIAGIVGHVELLQLFLSKGADVNECDSNGFTALMEAAGRGKIEALRFLYECGASVNLHRNSKEEQKRLKKGGATALMDAAENGHTDVLRILLDEMGADVNARDNMGRNALIHALLSCSPDSSVEDITRLLLDHGADVNVRGERGKTPLILAVEKKHVGLVQMLLEQKCIEINDTDSEGKTALLAAVELKQTRMAELLCQEGASTDCGPLVRTAKLNYDHSLVKLLLSYGARVCFQPPAEDWEPQSSRWGSALKKLHRMYRPMIGKLKIFMDEEYKVAETSEGGIYLGFYEEKEVAVKLFPEDSARAEKEVSCLQSCRENSNLVTLYGSESNKGCLYVCVALCERTLEEHLDMHRGEAVEKEEDEFARNVLLSIFKAVYELHSLHEYTHQDLQPRNILIDSKKAVRLADFDQSIKWTGDPQEIRRDLEALGRLVLYVVKKGETPFGKLKAQGNAKVIELSPDEEIKDLIDHLFCPLEPVKDHLGDLLDHPFFWSWEKRYRALRDVGNENDIKCRKTMSEILTRLTPGSSEPPRSFDWWTSKIDKDVMKDMNKFYEKKGDFYRDTVGDLLKFIRNMGEHINEERNKWMKEKIGDPSCYFQKTFPDLVIYVYRKLQNTEYRKHFPQTHNPTKPSCNRGGQGGRLASPEY</sequence>
<dbReference type="GO" id="GO:0004540">
    <property type="term" value="F:RNA nuclease activity"/>
    <property type="evidence" value="ECO:0007669"/>
    <property type="project" value="InterPro"/>
</dbReference>
<dbReference type="CDD" id="cd10423">
    <property type="entry name" value="RNase_RNase-L"/>
    <property type="match status" value="1"/>
</dbReference>
<keyword evidence="4 5" id="KW-0040">ANK repeat</keyword>
<evidence type="ECO:0000259" key="8">
    <source>
        <dbReference type="PROSITE" id="PS51392"/>
    </source>
</evidence>
<keyword evidence="2" id="KW-0547">Nucleotide-binding</keyword>
<proteinExistence type="predicted"/>
<dbReference type="FunFam" id="1.25.40.20:FF:000231">
    <property type="entry name" value="2-5A-dependent ribonuclease"/>
    <property type="match status" value="1"/>
</dbReference>
<evidence type="ECO:0000256" key="1">
    <source>
        <dbReference type="ARBA" id="ARBA00022737"/>
    </source>
</evidence>